<sequence length="254" mass="29339">MTRYFTSTGERNQSSHRILESSSRLTDEYKGKVEALFSYYYPIEISMEKSKDEKISDMIEWWEKSHKLLIEQNLSKQDIEEMVTESTVEMRPGVDQFIEKCKNYDIPFLIFSAGIANVIEQVLTMKGLLHARNMHIVSNQMGFNEKTGRCDHFKEPLIHTFNKNEIIIRDSPYHTTIEDRGNVILLGDSLSDVQMADGIRHHTCLYIGFLNYGAEKLLDKYMETYDIVIVGDGTMNIVNFIIDACSVDDGLHFL</sequence>
<protein>
    <submittedName>
        <fullName evidence="1">6080_t:CDS:1</fullName>
    </submittedName>
</protein>
<dbReference type="EMBL" id="CAJVPT010000513">
    <property type="protein sequence ID" value="CAG8445642.1"/>
    <property type="molecule type" value="Genomic_DNA"/>
</dbReference>
<name>A0ACA9K0Y2_9GLOM</name>
<dbReference type="Proteomes" id="UP000789525">
    <property type="component" value="Unassembled WGS sequence"/>
</dbReference>
<evidence type="ECO:0000313" key="1">
    <source>
        <dbReference type="EMBL" id="CAG8445642.1"/>
    </source>
</evidence>
<comment type="caution">
    <text evidence="1">The sequence shown here is derived from an EMBL/GenBank/DDBJ whole genome shotgun (WGS) entry which is preliminary data.</text>
</comment>
<proteinExistence type="predicted"/>
<reference evidence="1" key="1">
    <citation type="submission" date="2021-06" db="EMBL/GenBank/DDBJ databases">
        <authorList>
            <person name="Kallberg Y."/>
            <person name="Tangrot J."/>
            <person name="Rosling A."/>
        </authorList>
    </citation>
    <scope>NUCLEOTIDE SEQUENCE</scope>
    <source>
        <strain evidence="1">CL356</strain>
    </source>
</reference>
<evidence type="ECO:0000313" key="2">
    <source>
        <dbReference type="Proteomes" id="UP000789525"/>
    </source>
</evidence>
<keyword evidence="2" id="KW-1185">Reference proteome</keyword>
<organism evidence="1 2">
    <name type="scientific">Acaulospora colombiana</name>
    <dbReference type="NCBI Taxonomy" id="27376"/>
    <lineage>
        <taxon>Eukaryota</taxon>
        <taxon>Fungi</taxon>
        <taxon>Fungi incertae sedis</taxon>
        <taxon>Mucoromycota</taxon>
        <taxon>Glomeromycotina</taxon>
        <taxon>Glomeromycetes</taxon>
        <taxon>Diversisporales</taxon>
        <taxon>Acaulosporaceae</taxon>
        <taxon>Acaulospora</taxon>
    </lineage>
</organism>
<accession>A0ACA9K0Y2</accession>
<gene>
    <name evidence="1" type="ORF">ACOLOM_LOCUS492</name>
</gene>